<proteinExistence type="predicted"/>
<evidence type="ECO:0000313" key="1">
    <source>
        <dbReference type="EMBL" id="KXB33274.1"/>
    </source>
</evidence>
<protein>
    <submittedName>
        <fullName evidence="1">Uncharacterized protein</fullName>
    </submittedName>
</protein>
<dbReference type="STRING" id="1393034.HMPREF3192_01246"/>
<dbReference type="Proteomes" id="UP000070675">
    <property type="component" value="Unassembled WGS sequence"/>
</dbReference>
<dbReference type="RefSeq" id="WP_066306222.1">
    <property type="nucleotide sequence ID" value="NZ_KQ959516.1"/>
</dbReference>
<comment type="caution">
    <text evidence="1">The sequence shown here is derived from an EMBL/GenBank/DDBJ whole genome shotgun (WGS) entry which is preliminary data.</text>
</comment>
<evidence type="ECO:0000313" key="2">
    <source>
        <dbReference type="Proteomes" id="UP000070675"/>
    </source>
</evidence>
<dbReference type="AlphaFoldDB" id="A0A133XQS2"/>
<accession>A0A133XQS2</accession>
<dbReference type="EMBL" id="LSCR01000040">
    <property type="protein sequence ID" value="KXB33274.1"/>
    <property type="molecule type" value="Genomic_DNA"/>
</dbReference>
<gene>
    <name evidence="1" type="ORF">HMPREF3192_01246</name>
</gene>
<dbReference type="OrthoDB" id="3194865at2"/>
<keyword evidence="2" id="KW-1185">Reference proteome</keyword>
<dbReference type="PATRIC" id="fig|1393034.3.peg.1215"/>
<organism evidence="1 2">
    <name type="scientific">Atopobium deltae</name>
    <dbReference type="NCBI Taxonomy" id="1393034"/>
    <lineage>
        <taxon>Bacteria</taxon>
        <taxon>Bacillati</taxon>
        <taxon>Actinomycetota</taxon>
        <taxon>Coriobacteriia</taxon>
        <taxon>Coriobacteriales</taxon>
        <taxon>Atopobiaceae</taxon>
        <taxon>Atopobium</taxon>
    </lineage>
</organism>
<reference evidence="2" key="1">
    <citation type="submission" date="2016-01" db="EMBL/GenBank/DDBJ databases">
        <authorList>
            <person name="Mitreva M."/>
            <person name="Pepin K.H."/>
            <person name="Mihindukulasuriya K.A."/>
            <person name="Fulton R."/>
            <person name="Fronick C."/>
            <person name="O'Laughlin M."/>
            <person name="Miner T."/>
            <person name="Herter B."/>
            <person name="Rosa B.A."/>
            <person name="Cordes M."/>
            <person name="Tomlinson C."/>
            <person name="Wollam A."/>
            <person name="Palsikar V.B."/>
            <person name="Mardis E.R."/>
            <person name="Wilson R.K."/>
        </authorList>
    </citation>
    <scope>NUCLEOTIDE SEQUENCE [LARGE SCALE GENOMIC DNA]</scope>
    <source>
        <strain evidence="2">DNF00019</strain>
    </source>
</reference>
<sequence length="110" mass="11859">MAPKLTYDVYKQTHSRLGEEDFNVFLPAAYARLVAITGQDIEPCWHDKWLAALGALCEHIAGVDGAHTGIKSQSVGATSVTYTDAEASKSDIDVVEPWPYGTGLLYCGLA</sequence>
<name>A0A133XQS2_9ACTN</name>